<dbReference type="InterPro" id="IPR013210">
    <property type="entry name" value="LRR_N_plant-typ"/>
</dbReference>
<feature type="region of interest" description="Disordered" evidence="11">
    <location>
        <begin position="193"/>
        <end position="232"/>
    </location>
</feature>
<evidence type="ECO:0000256" key="11">
    <source>
        <dbReference type="SAM" id="MobiDB-lite"/>
    </source>
</evidence>
<feature type="compositionally biased region" description="Low complexity" evidence="11">
    <location>
        <begin position="197"/>
        <end position="232"/>
    </location>
</feature>
<dbReference type="InterPro" id="IPR001611">
    <property type="entry name" value="Leu-rich_rpt"/>
</dbReference>
<keyword evidence="6" id="KW-0677">Repeat</keyword>
<evidence type="ECO:0000256" key="5">
    <source>
        <dbReference type="ARBA" id="ARBA00022729"/>
    </source>
</evidence>
<evidence type="ECO:0000256" key="10">
    <source>
        <dbReference type="ARBA" id="ARBA00041871"/>
    </source>
</evidence>
<keyword evidence="4" id="KW-0433">Leucine-rich repeat</keyword>
<evidence type="ECO:0000256" key="9">
    <source>
        <dbReference type="ARBA" id="ARBA00023316"/>
    </source>
</evidence>
<keyword evidence="5 12" id="KW-0732">Signal</keyword>
<evidence type="ECO:0000256" key="4">
    <source>
        <dbReference type="ARBA" id="ARBA00022614"/>
    </source>
</evidence>
<evidence type="ECO:0000256" key="7">
    <source>
        <dbReference type="ARBA" id="ARBA00023180"/>
    </source>
</evidence>
<comment type="caution">
    <text evidence="14">The sequence shown here is derived from an EMBL/GenBank/DDBJ whole genome shotgun (WGS) entry which is preliminary data.</text>
</comment>
<reference evidence="14 15" key="1">
    <citation type="submission" date="2024-01" db="EMBL/GenBank/DDBJ databases">
        <title>Genome assemblies of Stephania.</title>
        <authorList>
            <person name="Yang L."/>
        </authorList>
    </citation>
    <scope>NUCLEOTIDE SEQUENCE [LARGE SCALE GENOMIC DNA]</scope>
    <source>
        <strain evidence="14">YNDBR</strain>
        <tissue evidence="14">Leaf</tissue>
    </source>
</reference>
<dbReference type="PANTHER" id="PTHR32093:SF115">
    <property type="entry name" value="LEUCINE-RICH REPEAT EXTENSIN-LIKE PROTEIN 2"/>
    <property type="match status" value="1"/>
</dbReference>
<dbReference type="AlphaFoldDB" id="A0AAP0K0N3"/>
<protein>
    <recommendedName>
        <fullName evidence="10">Cell wall hydroxyproline-rich glycoprotein</fullName>
    </recommendedName>
</protein>
<keyword evidence="7" id="KW-0325">Glycoprotein</keyword>
<keyword evidence="15" id="KW-1185">Reference proteome</keyword>
<feature type="signal peptide" evidence="12">
    <location>
        <begin position="1"/>
        <end position="24"/>
    </location>
</feature>
<comment type="subcellular location">
    <subcellularLocation>
        <location evidence="1">Secreted</location>
        <location evidence="1">Cell wall</location>
    </subcellularLocation>
</comment>
<evidence type="ECO:0000256" key="8">
    <source>
        <dbReference type="ARBA" id="ARBA00023278"/>
    </source>
</evidence>
<keyword evidence="2" id="KW-0134">Cell wall</keyword>
<evidence type="ECO:0000313" key="15">
    <source>
        <dbReference type="Proteomes" id="UP001420932"/>
    </source>
</evidence>
<keyword evidence="3" id="KW-0964">Secreted</keyword>
<sequence>MAPPLHSPHRATLLLLILVQIGNATVVLALDDPTIMSFENPRLRQAYIALQAWKSAIFSDPLNFTSNWVGPNVCSYSGVYCAPSPYNYSHSDSNSSLRDRVVAGIDLNHADIAGYLPPELGLLKDQLALIHLNSNRFCGTVPSTFRRLNLLFEIDISNNRFVGGFPDVLLSLPSLKYLDLRFNDFEGSIPSRLFDRPSTPSSSTTTDSASASLTTSATPPSPLSSSPTTTSADASLPALATWPTHSTKSFSSTTTLLAASLRRSACSRSSLCSTSASIGCRGPFLVRCARCWEPPGSLILTTLSTTSRARRPTVAVVMVMRTVGGTVFLESQINVLQGSVPRRVRALLSAASSNAATVAVV</sequence>
<evidence type="ECO:0000256" key="3">
    <source>
        <dbReference type="ARBA" id="ARBA00022525"/>
    </source>
</evidence>
<dbReference type="Pfam" id="PF08263">
    <property type="entry name" value="LRRNT_2"/>
    <property type="match status" value="1"/>
</dbReference>
<dbReference type="Pfam" id="PF13855">
    <property type="entry name" value="LRR_8"/>
    <property type="match status" value="1"/>
</dbReference>
<evidence type="ECO:0000259" key="13">
    <source>
        <dbReference type="Pfam" id="PF08263"/>
    </source>
</evidence>
<name>A0AAP0K0N3_9MAGN</name>
<dbReference type="SUPFAM" id="SSF52058">
    <property type="entry name" value="L domain-like"/>
    <property type="match status" value="1"/>
</dbReference>
<keyword evidence="8" id="KW-0379">Hydroxylation</keyword>
<keyword evidence="9" id="KW-0961">Cell wall biogenesis/degradation</keyword>
<evidence type="ECO:0000313" key="14">
    <source>
        <dbReference type="EMBL" id="KAK9142397.1"/>
    </source>
</evidence>
<evidence type="ECO:0000256" key="2">
    <source>
        <dbReference type="ARBA" id="ARBA00022512"/>
    </source>
</evidence>
<feature type="domain" description="Leucine-rich repeat-containing N-terminal plant-type" evidence="13">
    <location>
        <begin position="49"/>
        <end position="81"/>
    </location>
</feature>
<dbReference type="InterPro" id="IPR032675">
    <property type="entry name" value="LRR_dom_sf"/>
</dbReference>
<gene>
    <name evidence="14" type="ORF">Syun_011797</name>
</gene>
<dbReference type="InterPro" id="IPR051582">
    <property type="entry name" value="LRR_extensin-like_regulator"/>
</dbReference>
<dbReference type="Gene3D" id="3.80.10.10">
    <property type="entry name" value="Ribonuclease Inhibitor"/>
    <property type="match status" value="1"/>
</dbReference>
<dbReference type="FunFam" id="3.80.10.10:FF:000224">
    <property type="entry name" value="Leucine-rich repeat extensin-like protein 1"/>
    <property type="match status" value="1"/>
</dbReference>
<dbReference type="GO" id="GO:0071555">
    <property type="term" value="P:cell wall organization"/>
    <property type="evidence" value="ECO:0007669"/>
    <property type="project" value="UniProtKB-KW"/>
</dbReference>
<accession>A0AAP0K0N3</accession>
<evidence type="ECO:0000256" key="12">
    <source>
        <dbReference type="SAM" id="SignalP"/>
    </source>
</evidence>
<dbReference type="PANTHER" id="PTHR32093">
    <property type="entry name" value="LEUCINE-RICH REPEAT EXTENSIN-LIKE PROTEIN 3-RELATED"/>
    <property type="match status" value="1"/>
</dbReference>
<dbReference type="Proteomes" id="UP001420932">
    <property type="component" value="Unassembled WGS sequence"/>
</dbReference>
<evidence type="ECO:0000256" key="1">
    <source>
        <dbReference type="ARBA" id="ARBA00004191"/>
    </source>
</evidence>
<proteinExistence type="predicted"/>
<dbReference type="EMBL" id="JBBNAF010000005">
    <property type="protein sequence ID" value="KAK9142397.1"/>
    <property type="molecule type" value="Genomic_DNA"/>
</dbReference>
<feature type="chain" id="PRO_5043009603" description="Cell wall hydroxyproline-rich glycoprotein" evidence="12">
    <location>
        <begin position="25"/>
        <end position="361"/>
    </location>
</feature>
<evidence type="ECO:0000256" key="6">
    <source>
        <dbReference type="ARBA" id="ARBA00022737"/>
    </source>
</evidence>
<organism evidence="14 15">
    <name type="scientific">Stephania yunnanensis</name>
    <dbReference type="NCBI Taxonomy" id="152371"/>
    <lineage>
        <taxon>Eukaryota</taxon>
        <taxon>Viridiplantae</taxon>
        <taxon>Streptophyta</taxon>
        <taxon>Embryophyta</taxon>
        <taxon>Tracheophyta</taxon>
        <taxon>Spermatophyta</taxon>
        <taxon>Magnoliopsida</taxon>
        <taxon>Ranunculales</taxon>
        <taxon>Menispermaceae</taxon>
        <taxon>Menispermoideae</taxon>
        <taxon>Cissampelideae</taxon>
        <taxon>Stephania</taxon>
    </lineage>
</organism>